<evidence type="ECO:0000313" key="2">
    <source>
        <dbReference type="EMBL" id="KKW11557.1"/>
    </source>
</evidence>
<dbReference type="InterPro" id="IPR011646">
    <property type="entry name" value="KAP_P-loop"/>
</dbReference>
<protein>
    <recommendedName>
        <fullName evidence="1">KAP NTPase domain-containing protein</fullName>
    </recommendedName>
</protein>
<accession>A0A0G1Y9H3</accession>
<dbReference type="Proteomes" id="UP000034588">
    <property type="component" value="Unassembled WGS sequence"/>
</dbReference>
<evidence type="ECO:0000259" key="1">
    <source>
        <dbReference type="Pfam" id="PF07693"/>
    </source>
</evidence>
<dbReference type="Pfam" id="PF07693">
    <property type="entry name" value="KAP_NTPase"/>
    <property type="match status" value="1"/>
</dbReference>
<dbReference type="AlphaFoldDB" id="A0A0G1Y9H3"/>
<sequence length="250" mass="28345">MIRNSHQIANVIVMGNWGVGKSQFIEELSNMISQERGIRNIFFDSDRYYFEDAVRKDTAGKAPEPDGSIIGLHSVLVEDGPRGRMIFRALDGTIFNEAHREMLYGLSQCTPGVIRTVEYATGPNNSFQQGEELDQSGRFVVKHLVEGKVILQTFVIELEAPFAVRKKRNTTREDPVDAIAFELYGKPGGKITNEDAALLGENFLHVKNHSVPLERSARRVFQEYLQSRLLRDEREQTIEGDNLHRGTPER</sequence>
<dbReference type="InterPro" id="IPR027417">
    <property type="entry name" value="P-loop_NTPase"/>
</dbReference>
<name>A0A0G1Y9H3_9BACT</name>
<feature type="domain" description="KAP NTPase" evidence="1">
    <location>
        <begin position="6"/>
        <end position="52"/>
    </location>
</feature>
<proteinExistence type="predicted"/>
<evidence type="ECO:0000313" key="3">
    <source>
        <dbReference type="Proteomes" id="UP000034588"/>
    </source>
</evidence>
<dbReference type="EMBL" id="LCQD01000016">
    <property type="protein sequence ID" value="KKW11557.1"/>
    <property type="molecule type" value="Genomic_DNA"/>
</dbReference>
<organism evidence="2 3">
    <name type="scientific">Candidatus Gottesmanbacteria bacterium GW2011_GWB1_49_7</name>
    <dbReference type="NCBI Taxonomy" id="1618448"/>
    <lineage>
        <taxon>Bacteria</taxon>
        <taxon>Candidatus Gottesmaniibacteriota</taxon>
    </lineage>
</organism>
<reference evidence="2 3" key="1">
    <citation type="journal article" date="2015" name="Nature">
        <title>rRNA introns, odd ribosomes, and small enigmatic genomes across a large radiation of phyla.</title>
        <authorList>
            <person name="Brown C.T."/>
            <person name="Hug L.A."/>
            <person name="Thomas B.C."/>
            <person name="Sharon I."/>
            <person name="Castelle C.J."/>
            <person name="Singh A."/>
            <person name="Wilkins M.J."/>
            <person name="Williams K.H."/>
            <person name="Banfield J.F."/>
        </authorList>
    </citation>
    <scope>NUCLEOTIDE SEQUENCE [LARGE SCALE GENOMIC DNA]</scope>
</reference>
<dbReference type="SUPFAM" id="SSF52540">
    <property type="entry name" value="P-loop containing nucleoside triphosphate hydrolases"/>
    <property type="match status" value="1"/>
</dbReference>
<comment type="caution">
    <text evidence="2">The sequence shown here is derived from an EMBL/GenBank/DDBJ whole genome shotgun (WGS) entry which is preliminary data.</text>
</comment>
<gene>
    <name evidence="2" type="ORF">UY48_C0016G0004</name>
</gene>